<organism evidence="6 7">
    <name type="scientific">Mikania micrantha</name>
    <name type="common">bitter vine</name>
    <dbReference type="NCBI Taxonomy" id="192012"/>
    <lineage>
        <taxon>Eukaryota</taxon>
        <taxon>Viridiplantae</taxon>
        <taxon>Streptophyta</taxon>
        <taxon>Embryophyta</taxon>
        <taxon>Tracheophyta</taxon>
        <taxon>Spermatophyta</taxon>
        <taxon>Magnoliopsida</taxon>
        <taxon>eudicotyledons</taxon>
        <taxon>Gunneridae</taxon>
        <taxon>Pentapetalae</taxon>
        <taxon>asterids</taxon>
        <taxon>campanulids</taxon>
        <taxon>Asterales</taxon>
        <taxon>Asteraceae</taxon>
        <taxon>Asteroideae</taxon>
        <taxon>Heliantheae alliance</taxon>
        <taxon>Eupatorieae</taxon>
        <taxon>Mikania</taxon>
    </lineage>
</organism>
<evidence type="ECO:0000256" key="4">
    <source>
        <dbReference type="ARBA" id="ARBA00022837"/>
    </source>
</evidence>
<dbReference type="GO" id="GO:0005737">
    <property type="term" value="C:cytoplasm"/>
    <property type="evidence" value="ECO:0007669"/>
    <property type="project" value="UniProtKB-ARBA"/>
</dbReference>
<comment type="caution">
    <text evidence="6">The sequence shown here is derived from an EMBL/GenBank/DDBJ whole genome shotgun (WGS) entry which is preliminary data.</text>
</comment>
<dbReference type="EMBL" id="SZYD01000012">
    <property type="protein sequence ID" value="KAD4584321.1"/>
    <property type="molecule type" value="Genomic_DNA"/>
</dbReference>
<comment type="function">
    <text evidence="1">Potential calcium sensor.</text>
</comment>
<evidence type="ECO:0000256" key="3">
    <source>
        <dbReference type="ARBA" id="ARBA00022737"/>
    </source>
</evidence>
<feature type="domain" description="EF-hand" evidence="5">
    <location>
        <begin position="26"/>
        <end position="61"/>
    </location>
</feature>
<keyword evidence="7" id="KW-1185">Reference proteome</keyword>
<dbReference type="Gene3D" id="1.10.238.10">
    <property type="entry name" value="EF-hand"/>
    <property type="match status" value="2"/>
</dbReference>
<name>A0A5N6N8Z8_9ASTR</name>
<proteinExistence type="predicted"/>
<dbReference type="PROSITE" id="PS00018">
    <property type="entry name" value="EF_HAND_1"/>
    <property type="match status" value="3"/>
</dbReference>
<gene>
    <name evidence="6" type="ORF">E3N88_21922</name>
</gene>
<dbReference type="SUPFAM" id="SSF47473">
    <property type="entry name" value="EF-hand"/>
    <property type="match status" value="1"/>
</dbReference>
<evidence type="ECO:0000259" key="5">
    <source>
        <dbReference type="PROSITE" id="PS50222"/>
    </source>
</evidence>
<evidence type="ECO:0000313" key="6">
    <source>
        <dbReference type="EMBL" id="KAD4584321.1"/>
    </source>
</evidence>
<dbReference type="InterPro" id="IPR002048">
    <property type="entry name" value="EF_hand_dom"/>
</dbReference>
<dbReference type="InterPro" id="IPR039647">
    <property type="entry name" value="EF_hand_pair_protein_CML-like"/>
</dbReference>
<reference evidence="6 7" key="1">
    <citation type="submission" date="2019-05" db="EMBL/GenBank/DDBJ databases">
        <title>Mikania micrantha, genome provides insights into the molecular mechanism of rapid growth.</title>
        <authorList>
            <person name="Liu B."/>
        </authorList>
    </citation>
    <scope>NUCLEOTIDE SEQUENCE [LARGE SCALE GENOMIC DNA]</scope>
    <source>
        <strain evidence="6">NLD-2019</strain>
        <tissue evidence="6">Leaf</tissue>
    </source>
</reference>
<dbReference type="SMART" id="SM00054">
    <property type="entry name" value="EFh"/>
    <property type="match status" value="4"/>
</dbReference>
<evidence type="ECO:0000256" key="2">
    <source>
        <dbReference type="ARBA" id="ARBA00022723"/>
    </source>
</evidence>
<dbReference type="GO" id="GO:0005509">
    <property type="term" value="F:calcium ion binding"/>
    <property type="evidence" value="ECO:0007669"/>
    <property type="project" value="InterPro"/>
</dbReference>
<accession>A0A5N6N8Z8</accession>
<dbReference type="Proteomes" id="UP000326396">
    <property type="component" value="Linkage Group LG2"/>
</dbReference>
<dbReference type="PANTHER" id="PTHR10891">
    <property type="entry name" value="EF-HAND CALCIUM-BINDING DOMAIN CONTAINING PROTEIN"/>
    <property type="match status" value="1"/>
</dbReference>
<keyword evidence="4" id="KW-0106">Calcium</keyword>
<dbReference type="InterPro" id="IPR018247">
    <property type="entry name" value="EF_Hand_1_Ca_BS"/>
</dbReference>
<feature type="domain" description="EF-hand" evidence="5">
    <location>
        <begin position="1"/>
        <end position="25"/>
    </location>
</feature>
<evidence type="ECO:0000313" key="7">
    <source>
        <dbReference type="Proteomes" id="UP000326396"/>
    </source>
</evidence>
<feature type="domain" description="EF-hand" evidence="5">
    <location>
        <begin position="64"/>
        <end position="99"/>
    </location>
</feature>
<feature type="domain" description="EF-hand" evidence="5">
    <location>
        <begin position="102"/>
        <end position="137"/>
    </location>
</feature>
<protein>
    <recommendedName>
        <fullName evidence="5">EF-hand domain-containing protein</fullName>
    </recommendedName>
</protein>
<dbReference type="OrthoDB" id="26525at2759"/>
<dbReference type="AlphaFoldDB" id="A0A5N6N8Z8"/>
<dbReference type="Pfam" id="PF13499">
    <property type="entry name" value="EF-hand_7"/>
    <property type="match status" value="2"/>
</dbReference>
<sequence>MFDQDGDGKITINELSKSLERIGMVIPEKDLQQMIDHMDSNGDGSINMEQFERLYETIITEERDEEEEMREAFNVFDQNGDGFITVEELRSVLTLLGFRQGQSIKDCRLMIKKVDKDGDGMVNYKEFREMMRGGGFGAISNSLTYHDHYKLSG</sequence>
<keyword evidence="3" id="KW-0677">Repeat</keyword>
<dbReference type="FunFam" id="1.10.238.10:FF:000089">
    <property type="entry name" value="calmodulin-like protein 3"/>
    <property type="match status" value="1"/>
</dbReference>
<keyword evidence="2" id="KW-0479">Metal-binding</keyword>
<dbReference type="PROSITE" id="PS50222">
    <property type="entry name" value="EF_HAND_2"/>
    <property type="match status" value="4"/>
</dbReference>
<evidence type="ECO:0000256" key="1">
    <source>
        <dbReference type="ARBA" id="ARBA00003291"/>
    </source>
</evidence>
<dbReference type="InterPro" id="IPR011992">
    <property type="entry name" value="EF-hand-dom_pair"/>
</dbReference>